<comment type="caution">
    <text evidence="1">The sequence shown here is derived from an EMBL/GenBank/DDBJ whole genome shotgun (WGS) entry which is preliminary data.</text>
</comment>
<protein>
    <submittedName>
        <fullName evidence="1">Uncharacterized protein</fullName>
    </submittedName>
</protein>
<sequence>MADGDMVGAGVRVRTVMLDAGEWVIARVFDPSAQRGEARLKVTTLHGAVVAYARTPEELAAIVNLAALRRDRPRERAAVRALKSRATS</sequence>
<gene>
    <name evidence="1" type="ORF">GCM10010412_101010</name>
</gene>
<evidence type="ECO:0000313" key="1">
    <source>
        <dbReference type="EMBL" id="GAA2702828.1"/>
    </source>
</evidence>
<reference evidence="2" key="1">
    <citation type="journal article" date="2019" name="Int. J. Syst. Evol. Microbiol.">
        <title>The Global Catalogue of Microorganisms (GCM) 10K type strain sequencing project: providing services to taxonomists for standard genome sequencing and annotation.</title>
        <authorList>
            <consortium name="The Broad Institute Genomics Platform"/>
            <consortium name="The Broad Institute Genome Sequencing Center for Infectious Disease"/>
            <person name="Wu L."/>
            <person name="Ma J."/>
        </authorList>
    </citation>
    <scope>NUCLEOTIDE SEQUENCE [LARGE SCALE GENOMIC DNA]</scope>
    <source>
        <strain evidence="2">JCM 6835</strain>
    </source>
</reference>
<accession>A0ABP6G0K5</accession>
<proteinExistence type="predicted"/>
<name>A0ABP6G0K5_9ACTN</name>
<dbReference type="RefSeq" id="WP_379506942.1">
    <property type="nucleotide sequence ID" value="NZ_JBHTEV010000002.1"/>
</dbReference>
<organism evidence="1 2">
    <name type="scientific">Nonomuraea recticatena</name>
    <dbReference type="NCBI Taxonomy" id="46178"/>
    <lineage>
        <taxon>Bacteria</taxon>
        <taxon>Bacillati</taxon>
        <taxon>Actinomycetota</taxon>
        <taxon>Actinomycetes</taxon>
        <taxon>Streptosporangiales</taxon>
        <taxon>Streptosporangiaceae</taxon>
        <taxon>Nonomuraea</taxon>
    </lineage>
</organism>
<dbReference type="Proteomes" id="UP001501666">
    <property type="component" value="Unassembled WGS sequence"/>
</dbReference>
<evidence type="ECO:0000313" key="2">
    <source>
        <dbReference type="Proteomes" id="UP001501666"/>
    </source>
</evidence>
<dbReference type="EMBL" id="BAAATE010000088">
    <property type="protein sequence ID" value="GAA2702828.1"/>
    <property type="molecule type" value="Genomic_DNA"/>
</dbReference>
<keyword evidence="2" id="KW-1185">Reference proteome</keyword>